<accession>A0A7S7RBA7</accession>
<proteinExistence type="predicted"/>
<gene>
    <name evidence="1" type="ORF">AWH56_024330</name>
</gene>
<sequence length="50" mass="5604">MTKRKSNPRKEGKNKHGGHVSPLGNSPNQEFAREPYVEAGQASKQNNDKR</sequence>
<dbReference type="AlphaFoldDB" id="A0A7S7RBA7"/>
<dbReference type="EMBL" id="CP063356">
    <property type="protein sequence ID" value="QOY35750.2"/>
    <property type="molecule type" value="Genomic_DNA"/>
</dbReference>
<keyword evidence="2" id="KW-1185">Reference proteome</keyword>
<dbReference type="Proteomes" id="UP000180175">
    <property type="component" value="Chromosome"/>
</dbReference>
<reference evidence="1 2" key="1">
    <citation type="journal article" date="2017" name="Genome Announc.">
        <title>Draft Genome Sequences of Four Alkaliphilic Bacteria Belonging to the Anaerobacillus Genus.</title>
        <authorList>
            <person name="Bassil N.M."/>
            <person name="Lloyd J.R."/>
        </authorList>
    </citation>
    <scope>NUCLEOTIDE SEQUENCE [LARGE SCALE GENOMIC DNA]</scope>
    <source>
        <strain evidence="1 2">NB2006</strain>
    </source>
</reference>
<dbReference type="KEGG" id="aia:AWH56_024330"/>
<evidence type="ECO:0000313" key="1">
    <source>
        <dbReference type="EMBL" id="QOY35750.2"/>
    </source>
</evidence>
<reference evidence="1 2" key="2">
    <citation type="journal article" date="2019" name="Int. J. Syst. Evol. Microbiol.">
        <title>Anaerobacillus isosaccharinicus sp. nov., an alkaliphilic bacterium which degrades isosaccharinic acid.</title>
        <authorList>
            <person name="Bassil N.M."/>
            <person name="Lloyd J.R."/>
        </authorList>
    </citation>
    <scope>NUCLEOTIDE SEQUENCE [LARGE SCALE GENOMIC DNA]</scope>
    <source>
        <strain evidence="1 2">NB2006</strain>
    </source>
</reference>
<name>A0A7S7RBA7_9BACI</name>
<organism evidence="1 2">
    <name type="scientific">Anaerobacillus isosaccharinicus</name>
    <dbReference type="NCBI Taxonomy" id="1532552"/>
    <lineage>
        <taxon>Bacteria</taxon>
        <taxon>Bacillati</taxon>
        <taxon>Bacillota</taxon>
        <taxon>Bacilli</taxon>
        <taxon>Bacillales</taxon>
        <taxon>Bacillaceae</taxon>
        <taxon>Anaerobacillus</taxon>
    </lineage>
</organism>
<protein>
    <submittedName>
        <fullName evidence="1">Uncharacterized protein</fullName>
    </submittedName>
</protein>
<evidence type="ECO:0000313" key="2">
    <source>
        <dbReference type="Proteomes" id="UP000180175"/>
    </source>
</evidence>